<reference evidence="6" key="2">
    <citation type="journal article" date="2021" name="PeerJ">
        <title>Extensive microbial diversity within the chicken gut microbiome revealed by metagenomics and culture.</title>
        <authorList>
            <person name="Gilroy R."/>
            <person name="Ravi A."/>
            <person name="Getino M."/>
            <person name="Pursley I."/>
            <person name="Horton D.L."/>
            <person name="Alikhan N.F."/>
            <person name="Baker D."/>
            <person name="Gharbi K."/>
            <person name="Hall N."/>
            <person name="Watson M."/>
            <person name="Adriaenssens E.M."/>
            <person name="Foster-Nyarko E."/>
            <person name="Jarju S."/>
            <person name="Secka A."/>
            <person name="Antonio M."/>
            <person name="Oren A."/>
            <person name="Chaudhuri R.R."/>
            <person name="La Ragione R."/>
            <person name="Hildebrand F."/>
            <person name="Pallen M.J."/>
        </authorList>
    </citation>
    <scope>NUCLEOTIDE SEQUENCE</scope>
    <source>
        <strain evidence="6">B1-13419</strain>
    </source>
</reference>
<evidence type="ECO:0000313" key="6">
    <source>
        <dbReference type="EMBL" id="MBO8475347.1"/>
    </source>
</evidence>
<dbReference type="InterPro" id="IPR008969">
    <property type="entry name" value="CarboxyPept-like_regulatory"/>
</dbReference>
<dbReference type="SUPFAM" id="SSF56935">
    <property type="entry name" value="Porins"/>
    <property type="match status" value="1"/>
</dbReference>
<dbReference type="Pfam" id="PF07715">
    <property type="entry name" value="Plug"/>
    <property type="match status" value="1"/>
</dbReference>
<proteinExistence type="predicted"/>
<dbReference type="InterPro" id="IPR012910">
    <property type="entry name" value="Plug_dom"/>
</dbReference>
<comment type="caution">
    <text evidence="6">The sequence shown here is derived from an EMBL/GenBank/DDBJ whole genome shotgun (WGS) entry which is preliminary data.</text>
</comment>
<feature type="domain" description="TonB-dependent receptor plug" evidence="5">
    <location>
        <begin position="120"/>
        <end position="239"/>
    </location>
</feature>
<keyword evidence="2" id="KW-0472">Membrane</keyword>
<comment type="subcellular location">
    <subcellularLocation>
        <location evidence="1">Cell outer membrane</location>
    </subcellularLocation>
</comment>
<dbReference type="Gene3D" id="2.40.170.20">
    <property type="entry name" value="TonB-dependent receptor, beta-barrel domain"/>
    <property type="match status" value="1"/>
</dbReference>
<accession>A0A9D9IN70</accession>
<dbReference type="Gene3D" id="2.170.130.10">
    <property type="entry name" value="TonB-dependent receptor, plug domain"/>
    <property type="match status" value="1"/>
</dbReference>
<evidence type="ECO:0000313" key="7">
    <source>
        <dbReference type="Proteomes" id="UP000823757"/>
    </source>
</evidence>
<dbReference type="InterPro" id="IPR037066">
    <property type="entry name" value="Plug_dom_sf"/>
</dbReference>
<protein>
    <submittedName>
        <fullName evidence="6">TonB-dependent receptor</fullName>
    </submittedName>
</protein>
<dbReference type="InterPro" id="IPR010916">
    <property type="entry name" value="TonB_box_CS"/>
</dbReference>
<evidence type="ECO:0000256" key="1">
    <source>
        <dbReference type="ARBA" id="ARBA00004442"/>
    </source>
</evidence>
<sequence>MGRFFISVVLFTMMSAAAFAQQKTYSISGTVVNKETGEPVEFATIVLTSTEQWAVADANGNFTIQNVQPGKTQISISCLGYVTDTKEITVSKDIPVYWIELAEDNLTLDSVVVTAQDNSNSATTSRTIDKAALDHIQMLNVADVSSLLPGGATRNPDLLTNQTFSIRSGSGEVGNVSFGTAVEVDGVRLSNNGSFASIANINTGVSGASVNNIASTNVESIEVITGVPSVEYGDMTSGVVKINTRKGRTPYTVTLSTNPNMKQVSASKGFGLGTTRRGASRGVLNTSLEYTRATKDQRSPYESYDRKQIQLTYSNLFDRGIFTDTPLRFSVSASGNLGGMDTKADPDAFSENRTTVRDNSFRGNFDFDWLLSKKWITNIELSGSVVYSDKLNRVHENVNWAQDSPAVHGREEGYFVAQKYEDNPDAAVILRPRGYWYSTMCVDDRPINYSLKLKANWARQFGNVNNKIKLGVDWSGDGNFGIGEYTENMSTAPDFWEYRYCDVPFMNNVAAYIEENITIPIGKTRLNLIAGLRNDNTIIRGSVYGTTSSLSPRFNLKYTIFSPANRWNKTVKELSFRASWGVATKLPSYSVLYPVPTYYYLSTFSSTSASDGSAYSAYYIMPKTIDYNANLRWQKNQQAEVGFDIDIDGYKISLSGYYNRTIDAYRLCNEYERFTYNYTPISSLESCQIPAENRVFNVDRKTGIVTVSDATGVFADQTLDYKSRKRMTSTTYASNSINPITRYGVEWVVDFKRIRPINTTIRLDGSFYGYKMIDENLVAYSPSVTAADGEPYKYVGYYIGDNDVANGKETRQLSTNLTITTHIPKVRMIISMRVEATLLSYSRYLSEKDGGGRSRVISSRDNILSVVDGSIYDNEGYTVLYPEYYTTFDDPYTQRNYYEDLVWARENDAQMYSDLSRLAVTSYYNYQFKKNYYSPYFSMNFSVTKEIGDIASISFYANNFFNNYGQVYSSMTGNWETARRYITNFYYGLTLRLKF</sequence>
<dbReference type="AlphaFoldDB" id="A0A9D9IN70"/>
<reference evidence="6" key="1">
    <citation type="submission" date="2020-10" db="EMBL/GenBank/DDBJ databases">
        <authorList>
            <person name="Gilroy R."/>
        </authorList>
    </citation>
    <scope>NUCLEOTIDE SEQUENCE</scope>
    <source>
        <strain evidence="6">B1-13419</strain>
    </source>
</reference>
<evidence type="ECO:0000256" key="3">
    <source>
        <dbReference type="ARBA" id="ARBA00023237"/>
    </source>
</evidence>
<gene>
    <name evidence="6" type="ORF">IAB91_08680</name>
</gene>
<evidence type="ECO:0000256" key="2">
    <source>
        <dbReference type="ARBA" id="ARBA00023136"/>
    </source>
</evidence>
<keyword evidence="4" id="KW-0732">Signal</keyword>
<evidence type="ECO:0000259" key="5">
    <source>
        <dbReference type="Pfam" id="PF07715"/>
    </source>
</evidence>
<dbReference type="Gene3D" id="2.60.40.1120">
    <property type="entry name" value="Carboxypeptidase-like, regulatory domain"/>
    <property type="match status" value="1"/>
</dbReference>
<evidence type="ECO:0000256" key="4">
    <source>
        <dbReference type="SAM" id="SignalP"/>
    </source>
</evidence>
<keyword evidence="6" id="KW-0675">Receptor</keyword>
<dbReference type="Pfam" id="PF13715">
    <property type="entry name" value="CarbopepD_reg_2"/>
    <property type="match status" value="1"/>
</dbReference>
<dbReference type="PROSITE" id="PS00430">
    <property type="entry name" value="TONB_DEPENDENT_REC_1"/>
    <property type="match status" value="1"/>
</dbReference>
<dbReference type="EMBL" id="JADIMD010000124">
    <property type="protein sequence ID" value="MBO8475347.1"/>
    <property type="molecule type" value="Genomic_DNA"/>
</dbReference>
<keyword evidence="3" id="KW-0998">Cell outer membrane</keyword>
<dbReference type="GO" id="GO:0009279">
    <property type="term" value="C:cell outer membrane"/>
    <property type="evidence" value="ECO:0007669"/>
    <property type="project" value="UniProtKB-SubCell"/>
</dbReference>
<feature type="chain" id="PRO_5039347833" evidence="4">
    <location>
        <begin position="21"/>
        <end position="995"/>
    </location>
</feature>
<dbReference type="Proteomes" id="UP000823757">
    <property type="component" value="Unassembled WGS sequence"/>
</dbReference>
<organism evidence="6 7">
    <name type="scientific">Candidatus Cryptobacteroides faecigallinarum</name>
    <dbReference type="NCBI Taxonomy" id="2840763"/>
    <lineage>
        <taxon>Bacteria</taxon>
        <taxon>Pseudomonadati</taxon>
        <taxon>Bacteroidota</taxon>
        <taxon>Bacteroidia</taxon>
        <taxon>Bacteroidales</taxon>
        <taxon>Candidatus Cryptobacteroides</taxon>
    </lineage>
</organism>
<name>A0A9D9IN70_9BACT</name>
<feature type="signal peptide" evidence="4">
    <location>
        <begin position="1"/>
        <end position="20"/>
    </location>
</feature>
<dbReference type="InterPro" id="IPR036942">
    <property type="entry name" value="Beta-barrel_TonB_sf"/>
</dbReference>
<dbReference type="SUPFAM" id="SSF49464">
    <property type="entry name" value="Carboxypeptidase regulatory domain-like"/>
    <property type="match status" value="1"/>
</dbReference>